<dbReference type="SMART" id="SM00345">
    <property type="entry name" value="HTH_GNTR"/>
    <property type="match status" value="1"/>
</dbReference>
<keyword evidence="1" id="KW-0805">Transcription regulation</keyword>
<geneLocation type="plasmid" evidence="5 6">
    <name>pPP2</name>
</geneLocation>
<keyword evidence="2" id="KW-0238">DNA-binding</keyword>
<evidence type="ECO:0000256" key="3">
    <source>
        <dbReference type="ARBA" id="ARBA00023163"/>
    </source>
</evidence>
<dbReference type="EMBL" id="AP025294">
    <property type="protein sequence ID" value="BDD01251.1"/>
    <property type="molecule type" value="Genomic_DNA"/>
</dbReference>
<keyword evidence="6" id="KW-1185">Reference proteome</keyword>
<evidence type="ECO:0000259" key="4">
    <source>
        <dbReference type="PROSITE" id="PS50949"/>
    </source>
</evidence>
<name>A0ABM7VK63_9BACT</name>
<dbReference type="Gene3D" id="3.40.1410.10">
    <property type="entry name" value="Chorismate lyase-like"/>
    <property type="match status" value="1"/>
</dbReference>
<dbReference type="InterPro" id="IPR050679">
    <property type="entry name" value="Bact_HTH_transcr_reg"/>
</dbReference>
<organism evidence="5 6">
    <name type="scientific">Persicobacter psychrovividus</name>
    <dbReference type="NCBI Taxonomy" id="387638"/>
    <lineage>
        <taxon>Bacteria</taxon>
        <taxon>Pseudomonadati</taxon>
        <taxon>Bacteroidota</taxon>
        <taxon>Cytophagia</taxon>
        <taxon>Cytophagales</taxon>
        <taxon>Persicobacteraceae</taxon>
        <taxon>Persicobacter</taxon>
    </lineage>
</organism>
<keyword evidence="3" id="KW-0804">Transcription</keyword>
<sequence>MKTPIYKDLYIKLKQRIETEDYAAGDLLPSENQLCSDFSTTRATVRKALTSLEHDGLIKKQHGKGSIVQAVKKGIGILSLEGTSSSFAPEEMYTKLIERPALKQWPTNFWFPLSEQEVTAGCIRFERIREIKGKPLLLEVTYLPNIYLEGFMDIDLENQSLFKILLEQYTIKPMNGDQKIWAITASESLANKLKIKEGSATLHLKRKIETNKIGFNIYSSIYCLTNDYFLQGRF</sequence>
<evidence type="ECO:0000256" key="2">
    <source>
        <dbReference type="ARBA" id="ARBA00023125"/>
    </source>
</evidence>
<dbReference type="PANTHER" id="PTHR44846">
    <property type="entry name" value="MANNOSYL-D-GLYCERATE TRANSPORT/METABOLISM SYSTEM REPRESSOR MNGR-RELATED"/>
    <property type="match status" value="1"/>
</dbReference>
<dbReference type="SUPFAM" id="SSF46785">
    <property type="entry name" value="Winged helix' DNA-binding domain"/>
    <property type="match status" value="1"/>
</dbReference>
<dbReference type="PRINTS" id="PR00035">
    <property type="entry name" value="HTHGNTR"/>
</dbReference>
<dbReference type="InterPro" id="IPR036388">
    <property type="entry name" value="WH-like_DNA-bd_sf"/>
</dbReference>
<dbReference type="PANTHER" id="PTHR44846:SF1">
    <property type="entry name" value="MANNOSYL-D-GLYCERATE TRANSPORT_METABOLISM SYSTEM REPRESSOR MNGR-RELATED"/>
    <property type="match status" value="1"/>
</dbReference>
<evidence type="ECO:0000256" key="1">
    <source>
        <dbReference type="ARBA" id="ARBA00023015"/>
    </source>
</evidence>
<dbReference type="SUPFAM" id="SSF64288">
    <property type="entry name" value="Chorismate lyase-like"/>
    <property type="match status" value="1"/>
</dbReference>
<evidence type="ECO:0000313" key="6">
    <source>
        <dbReference type="Proteomes" id="UP001354989"/>
    </source>
</evidence>
<dbReference type="SMART" id="SM00866">
    <property type="entry name" value="UTRA"/>
    <property type="match status" value="1"/>
</dbReference>
<reference evidence="5 6" key="1">
    <citation type="submission" date="2021-12" db="EMBL/GenBank/DDBJ databases">
        <title>Genome sequencing of bacteria with rrn-lacking chromosome and rrn-plasmid.</title>
        <authorList>
            <person name="Anda M."/>
            <person name="Iwasaki W."/>
        </authorList>
    </citation>
    <scope>NUCLEOTIDE SEQUENCE [LARGE SCALE GENOMIC DNA]</scope>
    <source>
        <strain evidence="5 6">NBRC 101262</strain>
        <plasmid evidence="5 6">pPP2</plasmid>
    </source>
</reference>
<dbReference type="RefSeq" id="WP_338398824.1">
    <property type="nucleotide sequence ID" value="NZ_AP025294.1"/>
</dbReference>
<feature type="domain" description="HTH gntR-type" evidence="4">
    <location>
        <begin position="3"/>
        <end position="71"/>
    </location>
</feature>
<dbReference type="InterPro" id="IPR028978">
    <property type="entry name" value="Chorismate_lyase_/UTRA_dom_sf"/>
</dbReference>
<dbReference type="InterPro" id="IPR011663">
    <property type="entry name" value="UTRA"/>
</dbReference>
<protein>
    <submittedName>
        <fullName evidence="5">Transcriptional regulator</fullName>
    </submittedName>
</protein>
<dbReference type="CDD" id="cd07377">
    <property type="entry name" value="WHTH_GntR"/>
    <property type="match status" value="1"/>
</dbReference>
<dbReference type="InterPro" id="IPR000524">
    <property type="entry name" value="Tscrpt_reg_HTH_GntR"/>
</dbReference>
<accession>A0ABM7VK63</accession>
<dbReference type="Proteomes" id="UP001354989">
    <property type="component" value="Plasmid pPP2"/>
</dbReference>
<proteinExistence type="predicted"/>
<gene>
    <name evidence="5" type="ORF">PEPS_35310</name>
</gene>
<dbReference type="PROSITE" id="PS50949">
    <property type="entry name" value="HTH_GNTR"/>
    <property type="match status" value="1"/>
</dbReference>
<dbReference type="InterPro" id="IPR036390">
    <property type="entry name" value="WH_DNA-bd_sf"/>
</dbReference>
<dbReference type="Pfam" id="PF07702">
    <property type="entry name" value="UTRA"/>
    <property type="match status" value="1"/>
</dbReference>
<evidence type="ECO:0000313" key="5">
    <source>
        <dbReference type="EMBL" id="BDD01251.1"/>
    </source>
</evidence>
<keyword evidence="5" id="KW-0614">Plasmid</keyword>
<dbReference type="Pfam" id="PF00392">
    <property type="entry name" value="GntR"/>
    <property type="match status" value="1"/>
</dbReference>
<dbReference type="Gene3D" id="1.10.10.10">
    <property type="entry name" value="Winged helix-like DNA-binding domain superfamily/Winged helix DNA-binding domain"/>
    <property type="match status" value="1"/>
</dbReference>